<dbReference type="STRING" id="370764.SAMN04489810_3442"/>
<evidence type="ECO:0000313" key="2">
    <source>
        <dbReference type="EMBL" id="SDH60905.1"/>
    </source>
</evidence>
<dbReference type="EMBL" id="LT629692">
    <property type="protein sequence ID" value="SDH60905.1"/>
    <property type="molecule type" value="Genomic_DNA"/>
</dbReference>
<keyword evidence="1" id="KW-0472">Membrane</keyword>
<protein>
    <recommendedName>
        <fullName evidence="4">Capsular polysaccharide biosynthesis protein</fullName>
    </recommendedName>
</protein>
<evidence type="ECO:0008006" key="4">
    <source>
        <dbReference type="Google" id="ProtNLM"/>
    </source>
</evidence>
<dbReference type="RefSeq" id="WP_197672991.1">
    <property type="nucleotide sequence ID" value="NZ_LT629692.1"/>
</dbReference>
<keyword evidence="1" id="KW-1133">Transmembrane helix</keyword>
<proteinExistence type="predicted"/>
<evidence type="ECO:0000256" key="1">
    <source>
        <dbReference type="SAM" id="Phobius"/>
    </source>
</evidence>
<keyword evidence="1" id="KW-0812">Transmembrane</keyword>
<gene>
    <name evidence="2" type="ORF">SAMN04489810_3442</name>
</gene>
<dbReference type="AlphaFoldDB" id="A0A1G8DTG9"/>
<feature type="transmembrane region" description="Helical" evidence="1">
    <location>
        <begin position="184"/>
        <end position="203"/>
    </location>
</feature>
<reference evidence="2 3" key="1">
    <citation type="submission" date="2016-10" db="EMBL/GenBank/DDBJ databases">
        <authorList>
            <person name="de Groot N.N."/>
        </authorList>
    </citation>
    <scope>NUCLEOTIDE SEQUENCE [LARGE SCALE GENOMIC DNA]</scope>
    <source>
        <strain evidence="2 3">DSM 23142</strain>
    </source>
</reference>
<dbReference type="Proteomes" id="UP000199009">
    <property type="component" value="Chromosome I"/>
</dbReference>
<sequence>MTFWELLRAILRYWPVVLVGALCTVLVALTVVDDDGVHFTRTEIIFLAPTSPTYPNALRTQSEDVIDMAGVVAKRVTGPAEVPKFASPDVTLVGLGVRDGWSLRLPDTGGQWSSNFATQRLVLDVVGPTEEAVRARQIEVLDRVSAELSALQNSMGVDAVNEITAIAAPESTRITHVGGSRPRALGMTLALGVGASIAVVLLLEQRRRRAAFAEVRRREPAQFAGATGVPSS</sequence>
<accession>A0A1G8DTG9</accession>
<feature type="transmembrane region" description="Helical" evidence="1">
    <location>
        <begin position="12"/>
        <end position="32"/>
    </location>
</feature>
<organism evidence="2 3">
    <name type="scientific">Microbacterium pygmaeum</name>
    <dbReference type="NCBI Taxonomy" id="370764"/>
    <lineage>
        <taxon>Bacteria</taxon>
        <taxon>Bacillati</taxon>
        <taxon>Actinomycetota</taxon>
        <taxon>Actinomycetes</taxon>
        <taxon>Micrococcales</taxon>
        <taxon>Microbacteriaceae</taxon>
        <taxon>Microbacterium</taxon>
    </lineage>
</organism>
<keyword evidence="3" id="KW-1185">Reference proteome</keyword>
<name>A0A1G8DTG9_9MICO</name>
<evidence type="ECO:0000313" key="3">
    <source>
        <dbReference type="Proteomes" id="UP000199009"/>
    </source>
</evidence>